<evidence type="ECO:0000256" key="17">
    <source>
        <dbReference type="ARBA" id="ARBA00030568"/>
    </source>
</evidence>
<keyword evidence="13" id="KW-0206">Cytoskeleton</keyword>
<dbReference type="HOGENOM" id="CLU_138063_4_0_1"/>
<keyword evidence="7" id="KW-0963">Cytoplasm</keyword>
<keyword evidence="10" id="KW-0498">Mitosis</keyword>
<evidence type="ECO:0000256" key="1">
    <source>
        <dbReference type="ARBA" id="ARBA00004123"/>
    </source>
</evidence>
<evidence type="ECO:0000256" key="14">
    <source>
        <dbReference type="ARBA" id="ARBA00023242"/>
    </source>
</evidence>
<gene>
    <name evidence="18" type="ORF">PISMIDRAFT_678090</name>
</gene>
<keyword evidence="14" id="KW-0539">Nucleus</keyword>
<keyword evidence="16" id="KW-0137">Centromere</keyword>
<keyword evidence="19" id="KW-1185">Reference proteome</keyword>
<dbReference type="EMBL" id="KN833715">
    <property type="protein sequence ID" value="KIK24485.1"/>
    <property type="molecule type" value="Genomic_DNA"/>
</dbReference>
<evidence type="ECO:0000256" key="15">
    <source>
        <dbReference type="ARBA" id="ARBA00023306"/>
    </source>
</evidence>
<evidence type="ECO:0000256" key="2">
    <source>
        <dbReference type="ARBA" id="ARBA00004186"/>
    </source>
</evidence>
<dbReference type="AlphaFoldDB" id="A0A0C9YHM6"/>
<evidence type="ECO:0000256" key="16">
    <source>
        <dbReference type="ARBA" id="ARBA00023328"/>
    </source>
</evidence>
<dbReference type="PANTHER" id="PTHR28036:SF1">
    <property type="entry name" value="DASH COMPLEX SUBUNIT DAD2"/>
    <property type="match status" value="1"/>
</dbReference>
<keyword evidence="9" id="KW-0493">Microtubule</keyword>
<dbReference type="GO" id="GO:0000278">
    <property type="term" value="P:mitotic cell cycle"/>
    <property type="evidence" value="ECO:0007669"/>
    <property type="project" value="InterPro"/>
</dbReference>
<keyword evidence="6" id="KW-0158">Chromosome</keyword>
<keyword evidence="12" id="KW-0995">Kinetochore</keyword>
<evidence type="ECO:0000256" key="10">
    <source>
        <dbReference type="ARBA" id="ARBA00022776"/>
    </source>
</evidence>
<protein>
    <recommendedName>
        <fullName evidence="5">DASH complex subunit DAD2</fullName>
    </recommendedName>
    <alternativeName>
        <fullName evidence="17">Outer kinetochore protein DAD2</fullName>
    </alternativeName>
</protein>
<evidence type="ECO:0000313" key="18">
    <source>
        <dbReference type="EMBL" id="KIK24485.1"/>
    </source>
</evidence>
<evidence type="ECO:0000256" key="7">
    <source>
        <dbReference type="ARBA" id="ARBA00022490"/>
    </source>
</evidence>
<evidence type="ECO:0000256" key="12">
    <source>
        <dbReference type="ARBA" id="ARBA00022838"/>
    </source>
</evidence>
<organism evidence="18 19">
    <name type="scientific">Pisolithus microcarpus 441</name>
    <dbReference type="NCBI Taxonomy" id="765257"/>
    <lineage>
        <taxon>Eukaryota</taxon>
        <taxon>Fungi</taxon>
        <taxon>Dikarya</taxon>
        <taxon>Basidiomycota</taxon>
        <taxon>Agaricomycotina</taxon>
        <taxon>Agaricomycetes</taxon>
        <taxon>Agaricomycetidae</taxon>
        <taxon>Boletales</taxon>
        <taxon>Sclerodermatineae</taxon>
        <taxon>Pisolithaceae</taxon>
        <taxon>Pisolithus</taxon>
    </lineage>
</organism>
<evidence type="ECO:0000256" key="5">
    <source>
        <dbReference type="ARBA" id="ARBA00020260"/>
    </source>
</evidence>
<evidence type="ECO:0000256" key="4">
    <source>
        <dbReference type="ARBA" id="ARBA00005501"/>
    </source>
</evidence>
<reference evidence="19" key="2">
    <citation type="submission" date="2015-01" db="EMBL/GenBank/DDBJ databases">
        <title>Evolutionary Origins and Diversification of the Mycorrhizal Mutualists.</title>
        <authorList>
            <consortium name="DOE Joint Genome Institute"/>
            <consortium name="Mycorrhizal Genomics Consortium"/>
            <person name="Kohler A."/>
            <person name="Kuo A."/>
            <person name="Nagy L.G."/>
            <person name="Floudas D."/>
            <person name="Copeland A."/>
            <person name="Barry K.W."/>
            <person name="Cichocki N."/>
            <person name="Veneault-Fourrey C."/>
            <person name="LaButti K."/>
            <person name="Lindquist E.A."/>
            <person name="Lipzen A."/>
            <person name="Lundell T."/>
            <person name="Morin E."/>
            <person name="Murat C."/>
            <person name="Riley R."/>
            <person name="Ohm R."/>
            <person name="Sun H."/>
            <person name="Tunlid A."/>
            <person name="Henrissat B."/>
            <person name="Grigoriev I.V."/>
            <person name="Hibbett D.S."/>
            <person name="Martin F."/>
        </authorList>
    </citation>
    <scope>NUCLEOTIDE SEQUENCE [LARGE SCALE GENOMIC DNA]</scope>
    <source>
        <strain evidence="19">441</strain>
    </source>
</reference>
<dbReference type="GO" id="GO:0044732">
    <property type="term" value="C:mitotic spindle pole body"/>
    <property type="evidence" value="ECO:0007669"/>
    <property type="project" value="TreeGrafter"/>
</dbReference>
<evidence type="ECO:0000256" key="8">
    <source>
        <dbReference type="ARBA" id="ARBA00022618"/>
    </source>
</evidence>
<evidence type="ECO:0000313" key="19">
    <source>
        <dbReference type="Proteomes" id="UP000054018"/>
    </source>
</evidence>
<keyword evidence="11" id="KW-0159">Chromosome partition</keyword>
<evidence type="ECO:0000256" key="13">
    <source>
        <dbReference type="ARBA" id="ARBA00023212"/>
    </source>
</evidence>
<dbReference type="Pfam" id="PF08654">
    <property type="entry name" value="DASH_Dad2"/>
    <property type="match status" value="1"/>
</dbReference>
<accession>A0A0C9YHM6</accession>
<comment type="subcellular location">
    <subcellularLocation>
        <location evidence="3">Chromosome</location>
        <location evidence="3">Centromere</location>
        <location evidence="3">Kinetochore</location>
    </subcellularLocation>
    <subcellularLocation>
        <location evidence="2">Cytoplasm</location>
        <location evidence="2">Cytoskeleton</location>
        <location evidence="2">Spindle</location>
    </subcellularLocation>
    <subcellularLocation>
        <location evidence="1">Nucleus</location>
    </subcellularLocation>
</comment>
<dbReference type="InterPro" id="IPR013963">
    <property type="entry name" value="DASH_Dad2"/>
</dbReference>
<evidence type="ECO:0000256" key="3">
    <source>
        <dbReference type="ARBA" id="ARBA00004629"/>
    </source>
</evidence>
<dbReference type="GO" id="GO:0008608">
    <property type="term" value="P:attachment of spindle microtubules to kinetochore"/>
    <property type="evidence" value="ECO:0007669"/>
    <property type="project" value="TreeGrafter"/>
</dbReference>
<keyword evidence="8" id="KW-0132">Cell division</keyword>
<keyword evidence="15" id="KW-0131">Cell cycle</keyword>
<reference evidence="18 19" key="1">
    <citation type="submission" date="2014-04" db="EMBL/GenBank/DDBJ databases">
        <authorList>
            <consortium name="DOE Joint Genome Institute"/>
            <person name="Kuo A."/>
            <person name="Kohler A."/>
            <person name="Costa M.D."/>
            <person name="Nagy L.G."/>
            <person name="Floudas D."/>
            <person name="Copeland A."/>
            <person name="Barry K.W."/>
            <person name="Cichocki N."/>
            <person name="Veneault-Fourrey C."/>
            <person name="LaButti K."/>
            <person name="Lindquist E.A."/>
            <person name="Lipzen A."/>
            <person name="Lundell T."/>
            <person name="Morin E."/>
            <person name="Murat C."/>
            <person name="Sun H."/>
            <person name="Tunlid A."/>
            <person name="Henrissat B."/>
            <person name="Grigoriev I.V."/>
            <person name="Hibbett D.S."/>
            <person name="Martin F."/>
            <person name="Nordberg H.P."/>
            <person name="Cantor M.N."/>
            <person name="Hua S.X."/>
        </authorList>
    </citation>
    <scope>NUCLEOTIDE SEQUENCE [LARGE SCALE GENOMIC DNA]</scope>
    <source>
        <strain evidence="18 19">441</strain>
    </source>
</reference>
<name>A0A0C9YHM6_9AGAM</name>
<comment type="similarity">
    <text evidence="4">Belongs to the DASH complex DAD2 family.</text>
</comment>
<dbReference type="GO" id="GO:0042729">
    <property type="term" value="C:DASH complex"/>
    <property type="evidence" value="ECO:0007669"/>
    <property type="project" value="InterPro"/>
</dbReference>
<evidence type="ECO:0000256" key="9">
    <source>
        <dbReference type="ARBA" id="ARBA00022701"/>
    </source>
</evidence>
<dbReference type="GO" id="GO:0005874">
    <property type="term" value="C:microtubule"/>
    <property type="evidence" value="ECO:0007669"/>
    <property type="project" value="UniProtKB-KW"/>
</dbReference>
<dbReference type="GO" id="GO:1990023">
    <property type="term" value="C:mitotic spindle midzone"/>
    <property type="evidence" value="ECO:0007669"/>
    <property type="project" value="TreeGrafter"/>
</dbReference>
<proteinExistence type="inferred from homology"/>
<sequence length="126" mass="13961">MRHSVAPNRMSQAASQVTNAVAMNRLLEKKKEYDAVAALERVTALFLNRIEGLADDCGVMADAGQVHGQVLEQWQNMFRILDFFLASRQQHGMDDSTVPESTPGERLVRVPLDELQVDATNPPRGA</sequence>
<dbReference type="PANTHER" id="PTHR28036">
    <property type="entry name" value="DASH COMPLEX SUBUNIT DAD2"/>
    <property type="match status" value="1"/>
</dbReference>
<dbReference type="OrthoDB" id="3230169at2759"/>
<dbReference type="Proteomes" id="UP000054018">
    <property type="component" value="Unassembled WGS sequence"/>
</dbReference>
<evidence type="ECO:0000256" key="6">
    <source>
        <dbReference type="ARBA" id="ARBA00022454"/>
    </source>
</evidence>
<dbReference type="GO" id="GO:0051301">
    <property type="term" value="P:cell division"/>
    <property type="evidence" value="ECO:0007669"/>
    <property type="project" value="UniProtKB-KW"/>
</dbReference>
<evidence type="ECO:0000256" key="11">
    <source>
        <dbReference type="ARBA" id="ARBA00022829"/>
    </source>
</evidence>